<dbReference type="EMBL" id="RAVZ01000359">
    <property type="protein sequence ID" value="RKG74736.1"/>
    <property type="molecule type" value="Genomic_DNA"/>
</dbReference>
<comment type="caution">
    <text evidence="2">The sequence shown here is derived from an EMBL/GenBank/DDBJ whole genome shotgun (WGS) entry which is preliminary data.</text>
</comment>
<feature type="region of interest" description="Disordered" evidence="1">
    <location>
        <begin position="324"/>
        <end position="343"/>
    </location>
</feature>
<accession>A0A3A8HWE8</accession>
<sequence length="600" mass="66016">MLAPFLACASPAEFVAMQQGVDMPRLVESLKDWDAVRLGALGPLDADASKILNGKRAGFLVTATEKYGVPLAEVFALFIVHAAFDDELREVLQRLVHNKQLGETLGSMPTVREELQRRGLKLSDFPERTEQAGDVLRGLGRAGREALVTIPVFAEPLYTEFSAKRGHLPPPYQEALDAVERALVLERFTPGKMALGTFDHLTFGVPMGFFHLAAGAGQGAQSLAQGRYEQATRELAPAVLMVALYARGKGTRLLPEALSAEGLKRGLGRLQSQLGVEAARDLFRYLQAGRENALFAAQSGEAGLLALYEAKGSAAKAQALLAEASRERPGPPAGRSGGAKDASTLAARVHEAAGFEREAVEARWVQWEQEAPGRRLASDVRELEKHRPLLEAPQPGAEAHARWGEYVGYFERRVAELKQGAQAKGPLTWRDYHQLRGTFAQGMEFERAMVVKLREDALLPQAKRKWLQGFNKPRIETHVGVAKADLRFADVLVIEMEPPAGQPSRVETFSFKSRNLQLLEERVMGAQMKADASAALRYYGEKLNIRRRTLQSEGDGLEVQVQRVRLVYECGALKPDQIKALLRVGESTQRKVKGVEVSFE</sequence>
<gene>
    <name evidence="2" type="ORF">D7V88_34540</name>
</gene>
<proteinExistence type="predicted"/>
<evidence type="ECO:0000313" key="2">
    <source>
        <dbReference type="EMBL" id="RKG74736.1"/>
    </source>
</evidence>
<organism evidence="2 3">
    <name type="scientific">Corallococcus terminator</name>
    <dbReference type="NCBI Taxonomy" id="2316733"/>
    <lineage>
        <taxon>Bacteria</taxon>
        <taxon>Pseudomonadati</taxon>
        <taxon>Myxococcota</taxon>
        <taxon>Myxococcia</taxon>
        <taxon>Myxococcales</taxon>
        <taxon>Cystobacterineae</taxon>
        <taxon>Myxococcaceae</taxon>
        <taxon>Corallococcus</taxon>
    </lineage>
</organism>
<dbReference type="OrthoDB" id="5524165at2"/>
<dbReference type="Proteomes" id="UP000268094">
    <property type="component" value="Unassembled WGS sequence"/>
</dbReference>
<keyword evidence="3" id="KW-1185">Reference proteome</keyword>
<evidence type="ECO:0000313" key="3">
    <source>
        <dbReference type="Proteomes" id="UP000268094"/>
    </source>
</evidence>
<reference evidence="3" key="1">
    <citation type="submission" date="2018-09" db="EMBL/GenBank/DDBJ databases">
        <authorList>
            <person name="Livingstone P.G."/>
            <person name="Whitworth D.E."/>
        </authorList>
    </citation>
    <scope>NUCLEOTIDE SEQUENCE [LARGE SCALE GENOMIC DNA]</scope>
    <source>
        <strain evidence="3">CA054A</strain>
    </source>
</reference>
<dbReference type="AlphaFoldDB" id="A0A3A8HWE8"/>
<name>A0A3A8HWE8_9BACT</name>
<evidence type="ECO:0000256" key="1">
    <source>
        <dbReference type="SAM" id="MobiDB-lite"/>
    </source>
</evidence>
<protein>
    <submittedName>
        <fullName evidence="2">Uncharacterized protein</fullName>
    </submittedName>
</protein>